<dbReference type="PANTHER" id="PTHR43877:SF1">
    <property type="entry name" value="ACETYLTRANSFERASE"/>
    <property type="match status" value="1"/>
</dbReference>
<dbReference type="SUPFAM" id="SSF55729">
    <property type="entry name" value="Acyl-CoA N-acyltransferases (Nat)"/>
    <property type="match status" value="1"/>
</dbReference>
<dbReference type="EMBL" id="CP002085">
    <property type="protein sequence ID" value="ADK86156.1"/>
    <property type="molecule type" value="Genomic_DNA"/>
</dbReference>
<gene>
    <name evidence="4" type="ordered locus">Deba_2802</name>
</gene>
<evidence type="ECO:0000256" key="1">
    <source>
        <dbReference type="ARBA" id="ARBA00022679"/>
    </source>
</evidence>
<keyword evidence="1" id="KW-0808">Transferase</keyword>
<dbReference type="AlphaFoldDB" id="E1QMB3"/>
<name>E1QMB3_DESB2</name>
<dbReference type="KEGG" id="dbr:Deba_2802"/>
<dbReference type="Gene3D" id="3.40.630.30">
    <property type="match status" value="1"/>
</dbReference>
<dbReference type="OrthoDB" id="5418460at2"/>
<dbReference type="CDD" id="cd04301">
    <property type="entry name" value="NAT_SF"/>
    <property type="match status" value="1"/>
</dbReference>
<feature type="domain" description="N-acetyltransferase" evidence="3">
    <location>
        <begin position="1"/>
        <end position="142"/>
    </location>
</feature>
<proteinExistence type="predicted"/>
<dbReference type="STRING" id="644282.Deba_2802"/>
<dbReference type="InterPro" id="IPR050832">
    <property type="entry name" value="Bact_Acetyltransf"/>
</dbReference>
<evidence type="ECO:0000313" key="4">
    <source>
        <dbReference type="EMBL" id="ADK86156.1"/>
    </source>
</evidence>
<keyword evidence="2" id="KW-0012">Acyltransferase</keyword>
<protein>
    <submittedName>
        <fullName evidence="4">GCN5-related N-acetyltransferase</fullName>
    </submittedName>
</protein>
<sequence length="142" mass="15250">MKLRQMTNEDLAGVVEIQRQILRREPGEAWRRMLANHVGGAERSAFVAEDDGLVLGFILVEVKAGGFGAELTGWIEVIGVRPDHMGGGVGSALVGQALEHFAAAGVADVCTAVRWDSGDLLAFFKNLGFDRSPFINLQKNSG</sequence>
<dbReference type="InterPro" id="IPR000182">
    <property type="entry name" value="GNAT_dom"/>
</dbReference>
<evidence type="ECO:0000259" key="3">
    <source>
        <dbReference type="PROSITE" id="PS51186"/>
    </source>
</evidence>
<dbReference type="PROSITE" id="PS51186">
    <property type="entry name" value="GNAT"/>
    <property type="match status" value="1"/>
</dbReference>
<dbReference type="Pfam" id="PF00583">
    <property type="entry name" value="Acetyltransf_1"/>
    <property type="match status" value="1"/>
</dbReference>
<dbReference type="eggNOG" id="COG0456">
    <property type="taxonomic scope" value="Bacteria"/>
</dbReference>
<accession>E1QMB3</accession>
<evidence type="ECO:0000313" key="5">
    <source>
        <dbReference type="Proteomes" id="UP000009047"/>
    </source>
</evidence>
<dbReference type="Proteomes" id="UP000009047">
    <property type="component" value="Chromosome"/>
</dbReference>
<dbReference type="RefSeq" id="WP_013259595.1">
    <property type="nucleotide sequence ID" value="NC_014365.1"/>
</dbReference>
<reference evidence="4 5" key="1">
    <citation type="journal article" date="2010" name="Stand. Genomic Sci.">
        <title>Complete genome sequence of Desulfarculus baarsii type strain (2st14).</title>
        <authorList>
            <person name="Sun H."/>
            <person name="Spring S."/>
            <person name="Lapidus A."/>
            <person name="Davenport K."/>
            <person name="Del Rio T.G."/>
            <person name="Tice H."/>
            <person name="Nolan M."/>
            <person name="Copeland A."/>
            <person name="Cheng J.F."/>
            <person name="Lucas S."/>
            <person name="Tapia R."/>
            <person name="Goodwin L."/>
            <person name="Pitluck S."/>
            <person name="Ivanova N."/>
            <person name="Pagani I."/>
            <person name="Mavromatis K."/>
            <person name="Ovchinnikova G."/>
            <person name="Pati A."/>
            <person name="Chen A."/>
            <person name="Palaniappan K."/>
            <person name="Hauser L."/>
            <person name="Chang Y.J."/>
            <person name="Jeffries C.D."/>
            <person name="Detter J.C."/>
            <person name="Han C."/>
            <person name="Rohde M."/>
            <person name="Brambilla E."/>
            <person name="Goker M."/>
            <person name="Woyke T."/>
            <person name="Bristow J."/>
            <person name="Eisen J.A."/>
            <person name="Markowitz V."/>
            <person name="Hugenholtz P."/>
            <person name="Kyrpides N.C."/>
            <person name="Klenk H.P."/>
            <person name="Land M."/>
        </authorList>
    </citation>
    <scope>NUCLEOTIDE SEQUENCE [LARGE SCALE GENOMIC DNA]</scope>
    <source>
        <strain evidence="5">ATCC 33931 / DSM 2075 / LMG 7858 / VKM B-1802 / 2st14</strain>
    </source>
</reference>
<dbReference type="InterPro" id="IPR016181">
    <property type="entry name" value="Acyl_CoA_acyltransferase"/>
</dbReference>
<dbReference type="GO" id="GO:0016747">
    <property type="term" value="F:acyltransferase activity, transferring groups other than amino-acyl groups"/>
    <property type="evidence" value="ECO:0007669"/>
    <property type="project" value="InterPro"/>
</dbReference>
<evidence type="ECO:0000256" key="2">
    <source>
        <dbReference type="ARBA" id="ARBA00023315"/>
    </source>
</evidence>
<dbReference type="HOGENOM" id="CLU_127721_0_0_7"/>
<organism evidence="4 5">
    <name type="scientific">Desulfarculus baarsii (strain ATCC 33931 / DSM 2075 / LMG 7858 / VKM B-1802 / 2st14)</name>
    <dbReference type="NCBI Taxonomy" id="644282"/>
    <lineage>
        <taxon>Bacteria</taxon>
        <taxon>Pseudomonadati</taxon>
        <taxon>Thermodesulfobacteriota</taxon>
        <taxon>Desulfarculia</taxon>
        <taxon>Desulfarculales</taxon>
        <taxon>Desulfarculaceae</taxon>
        <taxon>Desulfarculus</taxon>
    </lineage>
</organism>
<keyword evidence="5" id="KW-1185">Reference proteome</keyword>
<dbReference type="PANTHER" id="PTHR43877">
    <property type="entry name" value="AMINOALKYLPHOSPHONATE N-ACETYLTRANSFERASE-RELATED-RELATED"/>
    <property type="match status" value="1"/>
</dbReference>